<evidence type="ECO:0000256" key="1">
    <source>
        <dbReference type="SAM" id="Phobius"/>
    </source>
</evidence>
<evidence type="ECO:0000313" key="2">
    <source>
        <dbReference type="EMBL" id="KAK3177000.1"/>
    </source>
</evidence>
<gene>
    <name evidence="2" type="ORF">OEA41_008326</name>
</gene>
<keyword evidence="1" id="KW-0472">Membrane</keyword>
<feature type="transmembrane region" description="Helical" evidence="1">
    <location>
        <begin position="50"/>
        <end position="69"/>
    </location>
</feature>
<organism evidence="2 3">
    <name type="scientific">Lepraria neglecta</name>
    <dbReference type="NCBI Taxonomy" id="209136"/>
    <lineage>
        <taxon>Eukaryota</taxon>
        <taxon>Fungi</taxon>
        <taxon>Dikarya</taxon>
        <taxon>Ascomycota</taxon>
        <taxon>Pezizomycotina</taxon>
        <taxon>Lecanoromycetes</taxon>
        <taxon>OSLEUM clade</taxon>
        <taxon>Lecanoromycetidae</taxon>
        <taxon>Lecanorales</taxon>
        <taxon>Lecanorineae</taxon>
        <taxon>Stereocaulaceae</taxon>
        <taxon>Lepraria</taxon>
    </lineage>
</organism>
<feature type="transmembrane region" description="Helical" evidence="1">
    <location>
        <begin position="20"/>
        <end position="38"/>
    </location>
</feature>
<proteinExistence type="predicted"/>
<accession>A0AAE0DQX8</accession>
<dbReference type="EMBL" id="JASNWA010000004">
    <property type="protein sequence ID" value="KAK3177000.1"/>
    <property type="molecule type" value="Genomic_DNA"/>
</dbReference>
<keyword evidence="3" id="KW-1185">Reference proteome</keyword>
<sequence>MPSLRLRGTVSPTYLFNVRILQVTLAFIYLILICYSGVHHGYWNNLSQPLGFGISSSMLTILISVPSLLKRDLSTSTAVGSYVLRFMRVVFEFVMMALWAAAFVTMLLPKGKDFRLLFNKPPYAEWDIAVVLAAFQVYVNHNIV</sequence>
<name>A0AAE0DQX8_9LECA</name>
<reference evidence="2" key="1">
    <citation type="submission" date="2022-11" db="EMBL/GenBank/DDBJ databases">
        <title>Chromosomal genome sequence assembly and mating type (MAT) locus characterization of the leprose asexual lichenized fungus Lepraria neglecta (Nyl.) Erichsen.</title>
        <authorList>
            <person name="Allen J.L."/>
            <person name="Pfeffer B."/>
        </authorList>
    </citation>
    <scope>NUCLEOTIDE SEQUENCE</scope>
    <source>
        <strain evidence="2">Allen 5258</strain>
    </source>
</reference>
<keyword evidence="1" id="KW-0812">Transmembrane</keyword>
<dbReference type="Proteomes" id="UP001276659">
    <property type="component" value="Unassembled WGS sequence"/>
</dbReference>
<dbReference type="AlphaFoldDB" id="A0AAE0DQX8"/>
<keyword evidence="1" id="KW-1133">Transmembrane helix</keyword>
<comment type="caution">
    <text evidence="2">The sequence shown here is derived from an EMBL/GenBank/DDBJ whole genome shotgun (WGS) entry which is preliminary data.</text>
</comment>
<protein>
    <submittedName>
        <fullName evidence="2">Uncharacterized protein</fullName>
    </submittedName>
</protein>
<evidence type="ECO:0000313" key="3">
    <source>
        <dbReference type="Proteomes" id="UP001276659"/>
    </source>
</evidence>
<feature type="transmembrane region" description="Helical" evidence="1">
    <location>
        <begin position="89"/>
        <end position="108"/>
    </location>
</feature>